<proteinExistence type="predicted"/>
<sequence length="86" mass="8988">MFAGEPVATILHVKDCATSAVAGRLSAGDASVANANGTASVYATVMENPTSYGWLTQFGSDMAIEKSASLQESHLEYLRDIEAAYG</sequence>
<name>A0ABU6IIF4_9ACTN</name>
<evidence type="ECO:0000313" key="2">
    <source>
        <dbReference type="Proteomes" id="UP001349994"/>
    </source>
</evidence>
<dbReference type="RefSeq" id="WP_338210391.1">
    <property type="nucleotide sequence ID" value="NZ_JAYMFF010000012.1"/>
</dbReference>
<dbReference type="Proteomes" id="UP001349994">
    <property type="component" value="Unassembled WGS sequence"/>
</dbReference>
<evidence type="ECO:0000313" key="1">
    <source>
        <dbReference type="EMBL" id="MEC4176207.1"/>
    </source>
</evidence>
<reference evidence="1 2" key="1">
    <citation type="submission" date="2024-01" db="EMBL/GenBank/DDBJ databases">
        <title>novel species in genus Adlercreutzia.</title>
        <authorList>
            <person name="Liu X."/>
        </authorList>
    </citation>
    <scope>NUCLEOTIDE SEQUENCE [LARGE SCALE GENOMIC DNA]</scope>
    <source>
        <strain evidence="1 2">R7</strain>
    </source>
</reference>
<keyword evidence="2" id="KW-1185">Reference proteome</keyword>
<organism evidence="1 2">
    <name type="scientific">Adlercreutzia wanghongyangiae</name>
    <dbReference type="NCBI Taxonomy" id="3111451"/>
    <lineage>
        <taxon>Bacteria</taxon>
        <taxon>Bacillati</taxon>
        <taxon>Actinomycetota</taxon>
        <taxon>Coriobacteriia</taxon>
        <taxon>Eggerthellales</taxon>
        <taxon>Eggerthellaceae</taxon>
        <taxon>Adlercreutzia</taxon>
    </lineage>
</organism>
<comment type="caution">
    <text evidence="1">The sequence shown here is derived from an EMBL/GenBank/DDBJ whole genome shotgun (WGS) entry which is preliminary data.</text>
</comment>
<protein>
    <submittedName>
        <fullName evidence="1">Uncharacterized protein</fullName>
    </submittedName>
</protein>
<gene>
    <name evidence="1" type="ORF">VIN30_07075</name>
</gene>
<accession>A0ABU6IIF4</accession>
<dbReference type="EMBL" id="JAYMFF010000012">
    <property type="protein sequence ID" value="MEC4176207.1"/>
    <property type="molecule type" value="Genomic_DNA"/>
</dbReference>